<keyword evidence="2" id="KW-0813">Transport</keyword>
<name>A0A0G4MLR1_VERLO</name>
<feature type="transmembrane region" description="Helical" evidence="6">
    <location>
        <begin position="67"/>
        <end position="87"/>
    </location>
</feature>
<dbReference type="PANTHER" id="PTHR43791:SF63">
    <property type="entry name" value="HIGH AFFINITY CYSTEINE TRANSPORTER"/>
    <property type="match status" value="1"/>
</dbReference>
<keyword evidence="8" id="KW-1185">Reference proteome</keyword>
<dbReference type="GO" id="GO:0033229">
    <property type="term" value="F:cysteine transmembrane transporter activity"/>
    <property type="evidence" value="ECO:0007669"/>
    <property type="project" value="TreeGrafter"/>
</dbReference>
<keyword evidence="4 6" id="KW-1133">Transmembrane helix</keyword>
<evidence type="ECO:0000256" key="6">
    <source>
        <dbReference type="SAM" id="Phobius"/>
    </source>
</evidence>
<dbReference type="GO" id="GO:0016020">
    <property type="term" value="C:membrane"/>
    <property type="evidence" value="ECO:0007669"/>
    <property type="project" value="UniProtKB-SubCell"/>
</dbReference>
<sequence length="127" mass="14001">MDERPDLGTGIQNKTFKRHQFVEGLTDPQVWGYCGIAFCTTLPTSGLGAFANIIIKSFGFSLIETQLLAMVLGFYIIIVLLSSVWLAKRYSQNLWIMLVYCLPSFAGTAVLMTVRKGSMGTNVGLLI</sequence>
<accession>A0A0G4MLR1</accession>
<organism evidence="7 8">
    <name type="scientific">Verticillium longisporum</name>
    <name type="common">Verticillium dahliae var. longisporum</name>
    <dbReference type="NCBI Taxonomy" id="100787"/>
    <lineage>
        <taxon>Eukaryota</taxon>
        <taxon>Fungi</taxon>
        <taxon>Dikarya</taxon>
        <taxon>Ascomycota</taxon>
        <taxon>Pezizomycotina</taxon>
        <taxon>Sordariomycetes</taxon>
        <taxon>Hypocreomycetidae</taxon>
        <taxon>Glomerellales</taxon>
        <taxon>Plectosphaerellaceae</taxon>
        <taxon>Verticillium</taxon>
    </lineage>
</organism>
<dbReference type="Proteomes" id="UP000044602">
    <property type="component" value="Unassembled WGS sequence"/>
</dbReference>
<dbReference type="AlphaFoldDB" id="A0A0G4MLR1"/>
<evidence type="ECO:0008006" key="9">
    <source>
        <dbReference type="Google" id="ProtNLM"/>
    </source>
</evidence>
<evidence type="ECO:0000313" key="8">
    <source>
        <dbReference type="Proteomes" id="UP000044602"/>
    </source>
</evidence>
<reference evidence="7 8" key="1">
    <citation type="submission" date="2015-05" db="EMBL/GenBank/DDBJ databases">
        <authorList>
            <person name="Wang D.B."/>
            <person name="Wang M."/>
        </authorList>
    </citation>
    <scope>NUCLEOTIDE SEQUENCE [LARGE SCALE GENOMIC DNA]</scope>
    <source>
        <strain evidence="7">VL1</strain>
    </source>
</reference>
<evidence type="ECO:0000256" key="2">
    <source>
        <dbReference type="ARBA" id="ARBA00022448"/>
    </source>
</evidence>
<dbReference type="Gene3D" id="1.20.1250.20">
    <property type="entry name" value="MFS general substrate transporter like domains"/>
    <property type="match status" value="1"/>
</dbReference>
<dbReference type="EMBL" id="CVQH01023317">
    <property type="protein sequence ID" value="CRK35000.1"/>
    <property type="molecule type" value="Genomic_DNA"/>
</dbReference>
<gene>
    <name evidence="7" type="ORF">BN1708_016378</name>
</gene>
<keyword evidence="5 6" id="KW-0472">Membrane</keyword>
<evidence type="ECO:0000256" key="5">
    <source>
        <dbReference type="ARBA" id="ARBA00023136"/>
    </source>
</evidence>
<feature type="non-terminal residue" evidence="7">
    <location>
        <position position="127"/>
    </location>
</feature>
<dbReference type="InterPro" id="IPR036259">
    <property type="entry name" value="MFS_trans_sf"/>
</dbReference>
<feature type="transmembrane region" description="Helical" evidence="6">
    <location>
        <begin position="93"/>
        <end position="114"/>
    </location>
</feature>
<comment type="subcellular location">
    <subcellularLocation>
        <location evidence="1">Membrane</location>
        <topology evidence="1">Multi-pass membrane protein</topology>
    </subcellularLocation>
</comment>
<dbReference type="STRING" id="100787.A0A0G4MLR1"/>
<evidence type="ECO:0000256" key="3">
    <source>
        <dbReference type="ARBA" id="ARBA00022692"/>
    </source>
</evidence>
<protein>
    <recommendedName>
        <fullName evidence="9">Major facilitator superfamily (MFS) profile domain-containing protein</fullName>
    </recommendedName>
</protein>
<feature type="transmembrane region" description="Helical" evidence="6">
    <location>
        <begin position="30"/>
        <end position="55"/>
    </location>
</feature>
<dbReference type="SUPFAM" id="SSF103473">
    <property type="entry name" value="MFS general substrate transporter"/>
    <property type="match status" value="1"/>
</dbReference>
<evidence type="ECO:0000256" key="1">
    <source>
        <dbReference type="ARBA" id="ARBA00004141"/>
    </source>
</evidence>
<keyword evidence="3 6" id="KW-0812">Transmembrane</keyword>
<proteinExistence type="predicted"/>
<dbReference type="PANTHER" id="PTHR43791">
    <property type="entry name" value="PERMEASE-RELATED"/>
    <property type="match status" value="1"/>
</dbReference>
<evidence type="ECO:0000313" key="7">
    <source>
        <dbReference type="EMBL" id="CRK35000.1"/>
    </source>
</evidence>
<evidence type="ECO:0000256" key="4">
    <source>
        <dbReference type="ARBA" id="ARBA00022989"/>
    </source>
</evidence>